<dbReference type="RefSeq" id="WP_110461893.1">
    <property type="nucleotide sequence ID" value="NZ_QKMR01000009.1"/>
</dbReference>
<organism evidence="2 3">
    <name type="scientific">Ruminiclostridium sufflavum DSM 19573</name>
    <dbReference type="NCBI Taxonomy" id="1121337"/>
    <lineage>
        <taxon>Bacteria</taxon>
        <taxon>Bacillati</taxon>
        <taxon>Bacillota</taxon>
        <taxon>Clostridia</taxon>
        <taxon>Eubacteriales</taxon>
        <taxon>Oscillospiraceae</taxon>
        <taxon>Ruminiclostridium</taxon>
    </lineage>
</organism>
<comment type="caution">
    <text evidence="2">The sequence shown here is derived from an EMBL/GenBank/DDBJ whole genome shotgun (WGS) entry which is preliminary data.</text>
</comment>
<evidence type="ECO:0000313" key="2">
    <source>
        <dbReference type="EMBL" id="PYG87840.1"/>
    </source>
</evidence>
<feature type="transmembrane region" description="Helical" evidence="1">
    <location>
        <begin position="60"/>
        <end position="78"/>
    </location>
</feature>
<keyword evidence="1" id="KW-1133">Transmembrane helix</keyword>
<keyword evidence="1" id="KW-0472">Membrane</keyword>
<sequence>MSIFEALMLLSFGAAWPIQLYKSYTSRKTAGKSIAFSYVVLFGYISGITHKLLYSRDIVLGLYFLNLVMVLCDMLLYYRNKRIEAREANL</sequence>
<gene>
    <name evidence="2" type="ORF">LY28_01860</name>
</gene>
<evidence type="ECO:0008006" key="4">
    <source>
        <dbReference type="Google" id="ProtNLM"/>
    </source>
</evidence>
<keyword evidence="1" id="KW-0812">Transmembrane</keyword>
<proteinExistence type="predicted"/>
<keyword evidence="3" id="KW-1185">Reference proteome</keyword>
<dbReference type="AlphaFoldDB" id="A0A318XKX5"/>
<dbReference type="EMBL" id="QKMR01000009">
    <property type="protein sequence ID" value="PYG87840.1"/>
    <property type="molecule type" value="Genomic_DNA"/>
</dbReference>
<name>A0A318XKX5_9FIRM</name>
<dbReference type="OrthoDB" id="5827at2"/>
<protein>
    <recommendedName>
        <fullName evidence="4">PQ loop repeat protein</fullName>
    </recommendedName>
</protein>
<evidence type="ECO:0000313" key="3">
    <source>
        <dbReference type="Proteomes" id="UP000248132"/>
    </source>
</evidence>
<evidence type="ECO:0000256" key="1">
    <source>
        <dbReference type="SAM" id="Phobius"/>
    </source>
</evidence>
<reference evidence="2 3" key="1">
    <citation type="submission" date="2018-06" db="EMBL/GenBank/DDBJ databases">
        <title>Genomic Encyclopedia of Type Strains, Phase I: the one thousand microbial genomes (KMG-I) project.</title>
        <authorList>
            <person name="Kyrpides N."/>
        </authorList>
    </citation>
    <scope>NUCLEOTIDE SEQUENCE [LARGE SCALE GENOMIC DNA]</scope>
    <source>
        <strain evidence="2 3">DSM 19573</strain>
    </source>
</reference>
<accession>A0A318XKX5</accession>
<dbReference type="Proteomes" id="UP000248132">
    <property type="component" value="Unassembled WGS sequence"/>
</dbReference>
<feature type="transmembrane region" description="Helical" evidence="1">
    <location>
        <begin position="36"/>
        <end position="54"/>
    </location>
</feature>